<organism evidence="1 2">
    <name type="scientific">Mycolicibacterium nivoides</name>
    <dbReference type="NCBI Taxonomy" id="2487344"/>
    <lineage>
        <taxon>Bacteria</taxon>
        <taxon>Bacillati</taxon>
        <taxon>Actinomycetota</taxon>
        <taxon>Actinomycetes</taxon>
        <taxon>Mycobacteriales</taxon>
        <taxon>Mycobacteriaceae</taxon>
        <taxon>Mycolicibacterium</taxon>
    </lineage>
</organism>
<comment type="caution">
    <text evidence="1">The sequence shown here is derived from an EMBL/GenBank/DDBJ whole genome shotgun (WGS) entry which is preliminary data.</text>
</comment>
<dbReference type="Proteomes" id="UP001635816">
    <property type="component" value="Unassembled WGS sequence"/>
</dbReference>
<sequence length="331" mass="36188">MAAAVAVLLTACQSTPPDRSAEVARLAQMIRQIPGVRAVSSDVTNEPARGLVNFTLHVETARDITANQLAAVTTRYLQALRMVDYTGYRSELIAQDGRNRFTIDRGALPVTNGQQVISQARDWVALRQQYPTAVIKLRATIVHPNRQLPVQEWGHSNIGSIHLDDTSNYSDVATATTLLATRFPELTTLTWTVNAGAQHPAGITTSGRFPTSQELDIWRHVNTDQSIAHVDRMTINGRVTAPVWFAEETRSHDPAAAAALAQRHLPLIRGLPTPVLYTSSDQIQGHMAGDGRSTGPIAITVGGCTDRDYSAYQPPPIEQQLIDTYETCGHR</sequence>
<accession>A0ABW9LHD8</accession>
<keyword evidence="2" id="KW-1185">Reference proteome</keyword>
<gene>
    <name evidence="1" type="ORF">ACK4CT_29370</name>
</gene>
<name>A0ABW9LHD8_9MYCO</name>
<reference evidence="1 2" key="1">
    <citation type="submission" date="2024-12" db="EMBL/GenBank/DDBJ databases">
        <title>The coexistence of Mycolicibacterium septicum and Mycolicibacterium nivoides in clinical samples.</title>
        <authorList>
            <person name="Wang C."/>
            <person name="Feng Y."/>
            <person name="Zong Z."/>
        </authorList>
    </citation>
    <scope>NUCLEOTIDE SEQUENCE [LARGE SCALE GENOMIC DNA]</scope>
    <source>
        <strain evidence="1 2">120309</strain>
    </source>
</reference>
<dbReference type="EMBL" id="JBKBDD010000014">
    <property type="protein sequence ID" value="MFN6547312.1"/>
    <property type="molecule type" value="Genomic_DNA"/>
</dbReference>
<evidence type="ECO:0000313" key="2">
    <source>
        <dbReference type="Proteomes" id="UP001635816"/>
    </source>
</evidence>
<evidence type="ECO:0008006" key="3">
    <source>
        <dbReference type="Google" id="ProtNLM"/>
    </source>
</evidence>
<proteinExistence type="predicted"/>
<evidence type="ECO:0000313" key="1">
    <source>
        <dbReference type="EMBL" id="MFN6547312.1"/>
    </source>
</evidence>
<protein>
    <recommendedName>
        <fullName evidence="3">Lipoprotein</fullName>
    </recommendedName>
</protein>
<dbReference type="RefSeq" id="WP_409545121.1">
    <property type="nucleotide sequence ID" value="NZ_JBKBDD010000014.1"/>
</dbReference>